<keyword evidence="5" id="KW-1133">Transmembrane helix</keyword>
<keyword evidence="2 3" id="KW-0802">TPR repeat</keyword>
<dbReference type="SUPFAM" id="SSF53300">
    <property type="entry name" value="vWA-like"/>
    <property type="match status" value="1"/>
</dbReference>
<evidence type="ECO:0000313" key="7">
    <source>
        <dbReference type="EMBL" id="SUO96983.1"/>
    </source>
</evidence>
<reference evidence="7 8" key="1">
    <citation type="submission" date="2018-06" db="EMBL/GenBank/DDBJ databases">
        <authorList>
            <consortium name="Pathogen Informatics"/>
            <person name="Doyle S."/>
        </authorList>
    </citation>
    <scope>NUCLEOTIDE SEQUENCE [LARGE SCALE GENOMIC DNA]</scope>
    <source>
        <strain evidence="7 8">NCTC13337</strain>
    </source>
</reference>
<dbReference type="PROSITE" id="PS50005">
    <property type="entry name" value="TPR"/>
    <property type="match status" value="1"/>
</dbReference>
<dbReference type="Pfam" id="PF13519">
    <property type="entry name" value="VWA_2"/>
    <property type="match status" value="1"/>
</dbReference>
<feature type="compositionally biased region" description="Basic and acidic residues" evidence="4">
    <location>
        <begin position="561"/>
        <end position="579"/>
    </location>
</feature>
<evidence type="ECO:0000313" key="8">
    <source>
        <dbReference type="Proteomes" id="UP000254601"/>
    </source>
</evidence>
<feature type="compositionally biased region" description="Low complexity" evidence="4">
    <location>
        <begin position="421"/>
        <end position="435"/>
    </location>
</feature>
<dbReference type="Proteomes" id="UP000254601">
    <property type="component" value="Unassembled WGS sequence"/>
</dbReference>
<dbReference type="PANTHER" id="PTHR22550">
    <property type="entry name" value="SPORE GERMINATION PROTEIN"/>
    <property type="match status" value="1"/>
</dbReference>
<sequence>MNIHFIRPEWGFLLIPWFILGGLWWHVLRHGAPSAWQHYIDPHLLAALRLSGENESAKAKRHPHLWWATLLLSGLFAILAAMGPAFYRPMPPVKATPAPLMLVLNLNPSMTAEDIKPDRLSRATHKIRDILRVTRGAPVGLIVYADDAFLAAPLTNDARLIQQMLPQLSTTLMRPGNDLDKAIRLASDALQRSHAPQGEILVLTDNAGTHPQQTSEAVAQATEKGFSVGLLALTKDANLLKGIEQIGKADMAELTADNRDIYQLVQHQFMNTDDAANPLQKAEKELLNWQDIGFYLLLLPIMVLLVSFRRGALLVVALAVSLSTLMMPKPAMAAESQASPRVLWQQADKAYQAKDYSRAAQDFSAAGATFNAANAYAQQGQWQQALAQYEAALKANPEDKQAAHNAKVIKDLLEQMKKQQEQQQKQQKNQSGQSQDKQEQQEKSGQLGQPQDKKDQQEKSGQSGQSQDKKDQQEKSGQSGQSQDKKEQQEKSGQSGQSQDKQEQQHLQQGTDQAAAKSQGQSRPQTDTTSAKQLMNWDNETAKSQPPTDKQTVAIGGRGEPSSRKLDQAHEQALRRVPDDPSALLRYRIEQHYRQKDWQ</sequence>
<dbReference type="InterPro" id="IPR013105">
    <property type="entry name" value="TPR_2"/>
</dbReference>
<dbReference type="EMBL" id="UHIC01000001">
    <property type="protein sequence ID" value="SUO96983.1"/>
    <property type="molecule type" value="Genomic_DNA"/>
</dbReference>
<evidence type="ECO:0000256" key="1">
    <source>
        <dbReference type="ARBA" id="ARBA00022737"/>
    </source>
</evidence>
<keyword evidence="5" id="KW-0472">Membrane</keyword>
<dbReference type="RefSeq" id="WP_072575786.1">
    <property type="nucleotide sequence ID" value="NZ_LWHB01000025.1"/>
</dbReference>
<proteinExistence type="predicted"/>
<dbReference type="GO" id="GO:0016301">
    <property type="term" value="F:kinase activity"/>
    <property type="evidence" value="ECO:0007669"/>
    <property type="project" value="UniProtKB-KW"/>
</dbReference>
<dbReference type="AlphaFoldDB" id="A0A380MYK4"/>
<organism evidence="7 8">
    <name type="scientific">Suttonella ornithocola</name>
    <dbReference type="NCBI Taxonomy" id="279832"/>
    <lineage>
        <taxon>Bacteria</taxon>
        <taxon>Pseudomonadati</taxon>
        <taxon>Pseudomonadota</taxon>
        <taxon>Gammaproteobacteria</taxon>
        <taxon>Cardiobacteriales</taxon>
        <taxon>Cardiobacteriaceae</taxon>
        <taxon>Suttonella</taxon>
    </lineage>
</organism>
<evidence type="ECO:0000259" key="6">
    <source>
        <dbReference type="PROSITE" id="PS50234"/>
    </source>
</evidence>
<keyword evidence="7" id="KW-0418">Kinase</keyword>
<dbReference type="Gene3D" id="1.25.40.10">
    <property type="entry name" value="Tetratricopeptide repeat domain"/>
    <property type="match status" value="1"/>
</dbReference>
<dbReference type="SMART" id="SM00028">
    <property type="entry name" value="TPR"/>
    <property type="match status" value="1"/>
</dbReference>
<keyword evidence="1" id="KW-0677">Repeat</keyword>
<keyword evidence="7" id="KW-0808">Transferase</keyword>
<dbReference type="PANTHER" id="PTHR22550:SF14">
    <property type="entry name" value="VWFA DOMAIN-CONTAINING PROTEIN"/>
    <property type="match status" value="1"/>
</dbReference>
<feature type="transmembrane region" description="Helical" evidence="5">
    <location>
        <begin position="12"/>
        <end position="28"/>
    </location>
</feature>
<feature type="domain" description="VWFA" evidence="6">
    <location>
        <begin position="99"/>
        <end position="286"/>
    </location>
</feature>
<feature type="compositionally biased region" description="Polar residues" evidence="4">
    <location>
        <begin position="506"/>
        <end position="551"/>
    </location>
</feature>
<feature type="repeat" description="TPR" evidence="3">
    <location>
        <begin position="366"/>
        <end position="399"/>
    </location>
</feature>
<dbReference type="InterPro" id="IPR050768">
    <property type="entry name" value="UPF0353/GerABKA_families"/>
</dbReference>
<feature type="transmembrane region" description="Helical" evidence="5">
    <location>
        <begin position="65"/>
        <end position="87"/>
    </location>
</feature>
<evidence type="ECO:0000256" key="2">
    <source>
        <dbReference type="ARBA" id="ARBA00022803"/>
    </source>
</evidence>
<accession>A0A380MYK4</accession>
<evidence type="ECO:0000256" key="4">
    <source>
        <dbReference type="SAM" id="MobiDB-lite"/>
    </source>
</evidence>
<dbReference type="InterPro" id="IPR002035">
    <property type="entry name" value="VWF_A"/>
</dbReference>
<evidence type="ECO:0000256" key="3">
    <source>
        <dbReference type="PROSITE-ProRule" id="PRU00339"/>
    </source>
</evidence>
<dbReference type="SMART" id="SM00327">
    <property type="entry name" value="VWA"/>
    <property type="match status" value="1"/>
</dbReference>
<name>A0A380MYK4_9GAMM</name>
<keyword evidence="5" id="KW-0812">Transmembrane</keyword>
<dbReference type="InterPro" id="IPR036465">
    <property type="entry name" value="vWFA_dom_sf"/>
</dbReference>
<keyword evidence="8" id="KW-1185">Reference proteome</keyword>
<protein>
    <submittedName>
        <fullName evidence="7">Cdk activating kinase (CAK)/RNA polymerase II transcription initiation/nucleotide excision repair factor TFIIH/TFIIK, cyclin H subunit</fullName>
    </submittedName>
</protein>
<gene>
    <name evidence="7" type="ORF">NCTC13337_02112</name>
</gene>
<dbReference type="Pfam" id="PF07719">
    <property type="entry name" value="TPR_2"/>
    <property type="match status" value="1"/>
</dbReference>
<dbReference type="InterPro" id="IPR019734">
    <property type="entry name" value="TPR_rpt"/>
</dbReference>
<feature type="region of interest" description="Disordered" evidence="4">
    <location>
        <begin position="416"/>
        <end position="583"/>
    </location>
</feature>
<dbReference type="PROSITE" id="PS50234">
    <property type="entry name" value="VWFA"/>
    <property type="match status" value="1"/>
</dbReference>
<dbReference type="Gene3D" id="3.40.50.410">
    <property type="entry name" value="von Willebrand factor, type A domain"/>
    <property type="match status" value="1"/>
</dbReference>
<dbReference type="SUPFAM" id="SSF48452">
    <property type="entry name" value="TPR-like"/>
    <property type="match status" value="1"/>
</dbReference>
<evidence type="ECO:0000256" key="5">
    <source>
        <dbReference type="SAM" id="Phobius"/>
    </source>
</evidence>
<dbReference type="OrthoDB" id="9807628at2"/>
<dbReference type="PROSITE" id="PS50293">
    <property type="entry name" value="TPR_REGION"/>
    <property type="match status" value="1"/>
</dbReference>
<dbReference type="InterPro" id="IPR011990">
    <property type="entry name" value="TPR-like_helical_dom_sf"/>
</dbReference>